<reference evidence="2" key="1">
    <citation type="journal article" date="2019" name="Sci. Rep.">
        <title>Draft genome of Tanacetum cinerariifolium, the natural source of mosquito coil.</title>
        <authorList>
            <person name="Yamashiro T."/>
            <person name="Shiraishi A."/>
            <person name="Satake H."/>
            <person name="Nakayama K."/>
        </authorList>
    </citation>
    <scope>NUCLEOTIDE SEQUENCE</scope>
</reference>
<proteinExistence type="predicted"/>
<evidence type="ECO:0000313" key="2">
    <source>
        <dbReference type="EMBL" id="GFD05819.1"/>
    </source>
</evidence>
<comment type="caution">
    <text evidence="2">The sequence shown here is derived from an EMBL/GenBank/DDBJ whole genome shotgun (WGS) entry which is preliminary data.</text>
</comment>
<feature type="region of interest" description="Disordered" evidence="1">
    <location>
        <begin position="154"/>
        <end position="176"/>
    </location>
</feature>
<feature type="non-terminal residue" evidence="2">
    <location>
        <position position="1"/>
    </location>
</feature>
<sequence>VARIGFKIPAGEAAVLAQPAKRALDDPAVRQHGEALLVAGLGHDFDPQAQRGGRRAHGGAAVAPIAPEQAQTGGARDGFGQDGRRPGGVLHRGGLHLHGHEQAQGVNHQMALTASYLLAGVVAVTAPLLAPVRTDCVSMAPAVGSGARPAAWRTVRRKPSCNRSQVPSSRQASNCL</sequence>
<dbReference type="EMBL" id="BKCJ011220777">
    <property type="protein sequence ID" value="GFD05819.1"/>
    <property type="molecule type" value="Genomic_DNA"/>
</dbReference>
<evidence type="ECO:0000256" key="1">
    <source>
        <dbReference type="SAM" id="MobiDB-lite"/>
    </source>
</evidence>
<name>A0A699T8X5_TANCI</name>
<feature type="compositionally biased region" description="Polar residues" evidence="1">
    <location>
        <begin position="161"/>
        <end position="176"/>
    </location>
</feature>
<feature type="region of interest" description="Disordered" evidence="1">
    <location>
        <begin position="48"/>
        <end position="93"/>
    </location>
</feature>
<organism evidence="2">
    <name type="scientific">Tanacetum cinerariifolium</name>
    <name type="common">Dalmatian daisy</name>
    <name type="synonym">Chrysanthemum cinerariifolium</name>
    <dbReference type="NCBI Taxonomy" id="118510"/>
    <lineage>
        <taxon>Eukaryota</taxon>
        <taxon>Viridiplantae</taxon>
        <taxon>Streptophyta</taxon>
        <taxon>Embryophyta</taxon>
        <taxon>Tracheophyta</taxon>
        <taxon>Spermatophyta</taxon>
        <taxon>Magnoliopsida</taxon>
        <taxon>eudicotyledons</taxon>
        <taxon>Gunneridae</taxon>
        <taxon>Pentapetalae</taxon>
        <taxon>asterids</taxon>
        <taxon>campanulids</taxon>
        <taxon>Asterales</taxon>
        <taxon>Asteraceae</taxon>
        <taxon>Asteroideae</taxon>
        <taxon>Anthemideae</taxon>
        <taxon>Anthemidinae</taxon>
        <taxon>Tanacetum</taxon>
    </lineage>
</organism>
<dbReference type="AlphaFoldDB" id="A0A699T8X5"/>
<accession>A0A699T8X5</accession>
<gene>
    <name evidence="2" type="ORF">Tci_877788</name>
</gene>
<protein>
    <submittedName>
        <fullName evidence="2">Uncharacterized protein</fullName>
    </submittedName>
</protein>